<evidence type="ECO:0000259" key="1">
    <source>
        <dbReference type="Pfam" id="PF13966"/>
    </source>
</evidence>
<accession>A0A199VP26</accession>
<comment type="caution">
    <text evidence="2">The sequence shown here is derived from an EMBL/GenBank/DDBJ whole genome shotgun (WGS) entry which is preliminary data.</text>
</comment>
<dbReference type="PANTHER" id="PTHR36617:SF15">
    <property type="entry name" value="REVERSE TRANSCRIPTASE ZINC-BINDING DOMAIN-CONTAINING PROTEIN"/>
    <property type="match status" value="1"/>
</dbReference>
<dbReference type="InterPro" id="IPR026960">
    <property type="entry name" value="RVT-Znf"/>
</dbReference>
<organism evidence="2 3">
    <name type="scientific">Ananas comosus</name>
    <name type="common">Pineapple</name>
    <name type="synonym">Ananas ananas</name>
    <dbReference type="NCBI Taxonomy" id="4615"/>
    <lineage>
        <taxon>Eukaryota</taxon>
        <taxon>Viridiplantae</taxon>
        <taxon>Streptophyta</taxon>
        <taxon>Embryophyta</taxon>
        <taxon>Tracheophyta</taxon>
        <taxon>Spermatophyta</taxon>
        <taxon>Magnoliopsida</taxon>
        <taxon>Liliopsida</taxon>
        <taxon>Poales</taxon>
        <taxon>Bromeliaceae</taxon>
        <taxon>Bromelioideae</taxon>
        <taxon>Ananas</taxon>
    </lineage>
</organism>
<dbReference type="Proteomes" id="UP000092600">
    <property type="component" value="Unassembled WGS sequence"/>
</dbReference>
<reference evidence="2 3" key="1">
    <citation type="journal article" date="2016" name="DNA Res.">
        <title>The draft genome of MD-2 pineapple using hybrid error correction of long reads.</title>
        <authorList>
            <person name="Redwan R.M."/>
            <person name="Saidin A."/>
            <person name="Kumar S.V."/>
        </authorList>
    </citation>
    <scope>NUCLEOTIDE SEQUENCE [LARGE SCALE GENOMIC DNA]</scope>
    <source>
        <strain evidence="3">cv. MD2</strain>
        <tissue evidence="2">Leaf</tissue>
    </source>
</reference>
<dbReference type="EMBL" id="LSRQ01001213">
    <property type="protein sequence ID" value="OAY78804.1"/>
    <property type="molecule type" value="Genomic_DNA"/>
</dbReference>
<evidence type="ECO:0000313" key="3">
    <source>
        <dbReference type="Proteomes" id="UP000092600"/>
    </source>
</evidence>
<feature type="domain" description="Reverse transcriptase zinc-binding" evidence="1">
    <location>
        <begin position="125"/>
        <end position="209"/>
    </location>
</feature>
<protein>
    <submittedName>
        <fullName evidence="2">Putative ribonuclease H protein</fullName>
    </submittedName>
</protein>
<name>A0A199VP26_ANACO</name>
<dbReference type="AlphaFoldDB" id="A0A199VP26"/>
<proteinExistence type="predicted"/>
<sequence length="244" mass="27732">MAPSLGGPKLSDCYPIWRDILSVAAPFLTSVEFQLGNGIATSFWHARWCGELAPRNCFPNLFDAAKHRHLSFCRFGTRANLGFPALLGLLERLELQHVITLTCSIPISDNIDYSPSWRWTNSSTFSVRSAYAFLSFDGITNSKIAFLWKLKIPLRIKIFLWLAARNKLLTTCFLAKRGWQGPSICVLCYFDAETIDHLLFLCPFARDFWNFLLEPSMRMQQVLASTTGQLGDRWKRVRGSLSGQ</sequence>
<evidence type="ECO:0000313" key="2">
    <source>
        <dbReference type="EMBL" id="OAY78804.1"/>
    </source>
</evidence>
<dbReference type="PANTHER" id="PTHR36617">
    <property type="entry name" value="PROTEIN, PUTATIVE-RELATED"/>
    <property type="match status" value="1"/>
</dbReference>
<dbReference type="Pfam" id="PF13966">
    <property type="entry name" value="zf-RVT"/>
    <property type="match status" value="1"/>
</dbReference>
<gene>
    <name evidence="2" type="ORF">ACMD2_27276</name>
</gene>